<gene>
    <name evidence="1" type="ORF">Tco_0859599</name>
</gene>
<name>A0ABQ5BEQ5_9ASTR</name>
<accession>A0ABQ5BEQ5</accession>
<sequence>MGAKVCFTIHPSSQNYHSVKSWGFSQLKGTKDNSWDHLYMGRVRRHQRPSLVNPTRECHVGHEKTPRSGFLYSGYSQKKHRGHITDCHVGNPYVHKYDPTNIIRDPIIEGIQEVRLEGTWEAFKGLEGSAAGYKRPSLTHICSSSFPILE</sequence>
<reference evidence="1" key="1">
    <citation type="journal article" date="2022" name="Int. J. Mol. Sci.">
        <title>Draft Genome of Tanacetum Coccineum: Genomic Comparison of Closely Related Tanacetum-Family Plants.</title>
        <authorList>
            <person name="Yamashiro T."/>
            <person name="Shiraishi A."/>
            <person name="Nakayama K."/>
            <person name="Satake H."/>
        </authorList>
    </citation>
    <scope>NUCLEOTIDE SEQUENCE</scope>
</reference>
<evidence type="ECO:0000313" key="2">
    <source>
        <dbReference type="Proteomes" id="UP001151760"/>
    </source>
</evidence>
<reference evidence="1" key="2">
    <citation type="submission" date="2022-01" db="EMBL/GenBank/DDBJ databases">
        <authorList>
            <person name="Yamashiro T."/>
            <person name="Shiraishi A."/>
            <person name="Satake H."/>
            <person name="Nakayama K."/>
        </authorList>
    </citation>
    <scope>NUCLEOTIDE SEQUENCE</scope>
</reference>
<keyword evidence="2" id="KW-1185">Reference proteome</keyword>
<comment type="caution">
    <text evidence="1">The sequence shown here is derived from an EMBL/GenBank/DDBJ whole genome shotgun (WGS) entry which is preliminary data.</text>
</comment>
<organism evidence="1 2">
    <name type="scientific">Tanacetum coccineum</name>
    <dbReference type="NCBI Taxonomy" id="301880"/>
    <lineage>
        <taxon>Eukaryota</taxon>
        <taxon>Viridiplantae</taxon>
        <taxon>Streptophyta</taxon>
        <taxon>Embryophyta</taxon>
        <taxon>Tracheophyta</taxon>
        <taxon>Spermatophyta</taxon>
        <taxon>Magnoliopsida</taxon>
        <taxon>eudicotyledons</taxon>
        <taxon>Gunneridae</taxon>
        <taxon>Pentapetalae</taxon>
        <taxon>asterids</taxon>
        <taxon>campanulids</taxon>
        <taxon>Asterales</taxon>
        <taxon>Asteraceae</taxon>
        <taxon>Asteroideae</taxon>
        <taxon>Anthemideae</taxon>
        <taxon>Anthemidinae</taxon>
        <taxon>Tanacetum</taxon>
    </lineage>
</organism>
<dbReference type="Proteomes" id="UP001151760">
    <property type="component" value="Unassembled WGS sequence"/>
</dbReference>
<protein>
    <recommendedName>
        <fullName evidence="3">Ribosomal protein L2</fullName>
    </recommendedName>
</protein>
<dbReference type="EMBL" id="BQNB010013157">
    <property type="protein sequence ID" value="GJT12557.1"/>
    <property type="molecule type" value="Genomic_DNA"/>
</dbReference>
<evidence type="ECO:0008006" key="3">
    <source>
        <dbReference type="Google" id="ProtNLM"/>
    </source>
</evidence>
<evidence type="ECO:0000313" key="1">
    <source>
        <dbReference type="EMBL" id="GJT12557.1"/>
    </source>
</evidence>
<proteinExistence type="predicted"/>